<reference evidence="1 2" key="1">
    <citation type="submission" date="2020-02" db="EMBL/GenBank/DDBJ databases">
        <title>Pseudoroseicyclus tamarix, sp. nov., isolated from offshore sediment of a Tamarix chinensis forest.</title>
        <authorList>
            <person name="Gai Y."/>
        </authorList>
    </citation>
    <scope>NUCLEOTIDE SEQUENCE [LARGE SCALE GENOMIC DNA]</scope>
    <source>
        <strain evidence="1 2">CLL3-39</strain>
    </source>
</reference>
<dbReference type="RefSeq" id="WP_163890706.1">
    <property type="nucleotide sequence ID" value="NZ_JAAFYS010000001.1"/>
</dbReference>
<evidence type="ECO:0000313" key="1">
    <source>
        <dbReference type="EMBL" id="NDV00412.1"/>
    </source>
</evidence>
<organism evidence="1 2">
    <name type="scientific">Pseudoroseicyclus tamaricis</name>
    <dbReference type="NCBI Taxonomy" id="2705421"/>
    <lineage>
        <taxon>Bacteria</taxon>
        <taxon>Pseudomonadati</taxon>
        <taxon>Pseudomonadota</taxon>
        <taxon>Alphaproteobacteria</taxon>
        <taxon>Rhodobacterales</taxon>
        <taxon>Paracoccaceae</taxon>
        <taxon>Pseudoroseicyclus</taxon>
    </lineage>
</organism>
<name>A0A6B2JYH1_9RHOB</name>
<dbReference type="Proteomes" id="UP000474757">
    <property type="component" value="Unassembled WGS sequence"/>
</dbReference>
<evidence type="ECO:0008006" key="3">
    <source>
        <dbReference type="Google" id="ProtNLM"/>
    </source>
</evidence>
<gene>
    <name evidence="1" type="ORF">GZA08_05430</name>
</gene>
<sequence length="205" mass="21513">MTAAIFTGDIVASSERAPAEVTDALRLIEEVAGRDGGRFERHRGDGWQILLPEGELALRLTLKILCVLRDRPDRPSFSRIAIGLGEAEVGEGGLAAGEGAAFSLSGRMLDDMPARELLAVDGTGITPLHQALLAACGEIATRWTATQAEALLVALDALGDAASPPRHEDLAQQLGVTRQAVQSRLSGAGWGTLLKALGAWEASLD</sequence>
<proteinExistence type="predicted"/>
<accession>A0A6B2JYH1</accession>
<dbReference type="AlphaFoldDB" id="A0A6B2JYH1"/>
<dbReference type="EMBL" id="JAAGAB010000001">
    <property type="protein sequence ID" value="NDV00412.1"/>
    <property type="molecule type" value="Genomic_DNA"/>
</dbReference>
<protein>
    <recommendedName>
        <fullName evidence="3">SatD family protein</fullName>
    </recommendedName>
</protein>
<comment type="caution">
    <text evidence="1">The sequence shown here is derived from an EMBL/GenBank/DDBJ whole genome shotgun (WGS) entry which is preliminary data.</text>
</comment>
<keyword evidence="2" id="KW-1185">Reference proteome</keyword>
<evidence type="ECO:0000313" key="2">
    <source>
        <dbReference type="Proteomes" id="UP000474757"/>
    </source>
</evidence>